<accession>A0A2W2H0N0</accession>
<reference evidence="3 4" key="1">
    <citation type="submission" date="2018-01" db="EMBL/GenBank/DDBJ databases">
        <title>Draft genome sequence of Sphaerisporangium sp. 7K107.</title>
        <authorList>
            <person name="Sahin N."/>
            <person name="Saygin H."/>
            <person name="Ay H."/>
        </authorList>
    </citation>
    <scope>NUCLEOTIDE SEQUENCE [LARGE SCALE GENOMIC DNA]</scope>
    <source>
        <strain evidence="3 4">7K107</strain>
    </source>
</reference>
<keyword evidence="1" id="KW-1133">Transmembrane helix</keyword>
<dbReference type="InterPro" id="IPR022742">
    <property type="entry name" value="Hydrolase_4"/>
</dbReference>
<feature type="transmembrane region" description="Helical" evidence="1">
    <location>
        <begin position="6"/>
        <end position="28"/>
    </location>
</feature>
<gene>
    <name evidence="3" type="ORF">C1I98_04725</name>
</gene>
<keyword evidence="4" id="KW-1185">Reference proteome</keyword>
<feature type="domain" description="Serine aminopeptidase S33" evidence="2">
    <location>
        <begin position="74"/>
        <end position="181"/>
    </location>
</feature>
<sequence length="276" mass="28516">MWPIRGGLVAVATILAVAVLVVGLAWVFQRKLIYLPDPSPVPPAATVLPGGRDVTLTTADGLELGAWSFPPTGEPRGVAVLVAGGNGGNRAYRAPLARALTARGMSVLLMDYRGYGGNPGTPTEEGLALDVQAARRHLAGSGERLIYFGESLGAAVVTRLAAAHPPAGLVLRSPFTDLAAAGRIAYPFLPVESLLEDRFPVAATLPAVRAPTVVLYGTRDTIVPAELSQRVTAAAPGLVAQVEVAGAGHNDAVLLDGPQVIKAVTVLADRADPRTH</sequence>
<comment type="caution">
    <text evidence="3">The sequence shown here is derived from an EMBL/GenBank/DDBJ whole genome shotgun (WGS) entry which is preliminary data.</text>
</comment>
<protein>
    <submittedName>
        <fullName evidence="3">Alpha/beta hydrolase</fullName>
    </submittedName>
</protein>
<organism evidence="3 4">
    <name type="scientific">Spongiactinospora gelatinilytica</name>
    <dbReference type="NCBI Taxonomy" id="2666298"/>
    <lineage>
        <taxon>Bacteria</taxon>
        <taxon>Bacillati</taxon>
        <taxon>Actinomycetota</taxon>
        <taxon>Actinomycetes</taxon>
        <taxon>Streptosporangiales</taxon>
        <taxon>Streptosporangiaceae</taxon>
        <taxon>Spongiactinospora</taxon>
    </lineage>
</organism>
<evidence type="ECO:0000313" key="3">
    <source>
        <dbReference type="EMBL" id="PZG54161.1"/>
    </source>
</evidence>
<dbReference type="PANTHER" id="PTHR12277">
    <property type="entry name" value="ALPHA/BETA HYDROLASE DOMAIN-CONTAINING PROTEIN"/>
    <property type="match status" value="1"/>
</dbReference>
<keyword evidence="1" id="KW-0812">Transmembrane</keyword>
<dbReference type="EMBL" id="POUA01000021">
    <property type="protein sequence ID" value="PZG54161.1"/>
    <property type="molecule type" value="Genomic_DNA"/>
</dbReference>
<evidence type="ECO:0000313" key="4">
    <source>
        <dbReference type="Proteomes" id="UP000248544"/>
    </source>
</evidence>
<evidence type="ECO:0000259" key="2">
    <source>
        <dbReference type="Pfam" id="PF12146"/>
    </source>
</evidence>
<name>A0A2W2H0N0_9ACTN</name>
<dbReference type="SUPFAM" id="SSF53474">
    <property type="entry name" value="alpha/beta-Hydrolases"/>
    <property type="match status" value="1"/>
</dbReference>
<dbReference type="GO" id="GO:0016787">
    <property type="term" value="F:hydrolase activity"/>
    <property type="evidence" value="ECO:0007669"/>
    <property type="project" value="UniProtKB-KW"/>
</dbReference>
<dbReference type="Gene3D" id="3.40.50.1820">
    <property type="entry name" value="alpha/beta hydrolase"/>
    <property type="match status" value="1"/>
</dbReference>
<dbReference type="AlphaFoldDB" id="A0A2W2H0N0"/>
<keyword evidence="1" id="KW-0472">Membrane</keyword>
<dbReference type="InterPro" id="IPR029058">
    <property type="entry name" value="AB_hydrolase_fold"/>
</dbReference>
<dbReference type="PANTHER" id="PTHR12277:SF79">
    <property type="entry name" value="XAA-PRO DIPEPTIDYL-PEPTIDASE-RELATED"/>
    <property type="match status" value="1"/>
</dbReference>
<dbReference type="Proteomes" id="UP000248544">
    <property type="component" value="Unassembled WGS sequence"/>
</dbReference>
<keyword evidence="3" id="KW-0378">Hydrolase</keyword>
<evidence type="ECO:0000256" key="1">
    <source>
        <dbReference type="SAM" id="Phobius"/>
    </source>
</evidence>
<dbReference type="Pfam" id="PF12146">
    <property type="entry name" value="Hydrolase_4"/>
    <property type="match status" value="1"/>
</dbReference>
<proteinExistence type="predicted"/>